<dbReference type="GeneID" id="115949179"/>
<evidence type="ECO:0000313" key="2">
    <source>
        <dbReference type="RefSeq" id="XP_030921488.1"/>
    </source>
</evidence>
<organism evidence="1 2">
    <name type="scientific">Geospiza fortis</name>
    <name type="common">Medium ground-finch</name>
    <dbReference type="NCBI Taxonomy" id="48883"/>
    <lineage>
        <taxon>Eukaryota</taxon>
        <taxon>Metazoa</taxon>
        <taxon>Chordata</taxon>
        <taxon>Craniata</taxon>
        <taxon>Vertebrata</taxon>
        <taxon>Euteleostomi</taxon>
        <taxon>Archelosauria</taxon>
        <taxon>Archosauria</taxon>
        <taxon>Dinosauria</taxon>
        <taxon>Saurischia</taxon>
        <taxon>Theropoda</taxon>
        <taxon>Coelurosauria</taxon>
        <taxon>Aves</taxon>
        <taxon>Neognathae</taxon>
        <taxon>Neoaves</taxon>
        <taxon>Telluraves</taxon>
        <taxon>Australaves</taxon>
        <taxon>Passeriformes</taxon>
        <taxon>Thraupidae</taxon>
        <taxon>Geospiza</taxon>
    </lineage>
</organism>
<accession>A0A8N5I4M0</accession>
<dbReference type="AlphaFoldDB" id="A0A8N5I4M0"/>
<name>A0A8N5I4M0_GEOFO</name>
<proteinExistence type="predicted"/>
<feature type="non-terminal residue" evidence="2">
    <location>
        <position position="1"/>
    </location>
</feature>
<sequence length="365" mass="38703">PGEISLAQSDCSLGRGREGEIRGVGWGCLLPAGSEPWGLPHLGALGVWDLLTCLGLCPKTCILLTWTLQTVGSARLDLCPWICSPCGTCLPGPAHLSTPRTCSPCGICSPGPHRLWDLLTWILLTWTPQTVGSAHLDLCPWICSPCGTCLPGPAHLSTPRTCSPCGICSPGPHRLWDLLTWILLTWTPQTVGSAHLDLCPWICSPCGTCLPGPAHLSTPRTCSPCGICSPGPHRLWDLLTWILLTWTPQTVGSAHLDLCPWICSPCGTCLPGPAHLSTPRTCSPCGICSPGPHRLWDLLTWILLTWTPQTSECDRCLHTGGTGAPEVCQVLSPTVPVVPVLSPGVPVVPVLSAGVPALSTGVRRY</sequence>
<protein>
    <submittedName>
        <fullName evidence="2">Uncharacterized protein LOC115949179</fullName>
    </submittedName>
</protein>
<dbReference type="Proteomes" id="UP000504602">
    <property type="component" value="Unplaced"/>
</dbReference>
<evidence type="ECO:0000313" key="1">
    <source>
        <dbReference type="Proteomes" id="UP000504602"/>
    </source>
</evidence>
<keyword evidence="1" id="KW-1185">Reference proteome</keyword>
<gene>
    <name evidence="2" type="primary">LOC115949179</name>
</gene>
<reference evidence="2" key="1">
    <citation type="submission" date="2025-08" db="UniProtKB">
        <authorList>
            <consortium name="RefSeq"/>
        </authorList>
    </citation>
    <scope>IDENTIFICATION</scope>
</reference>
<dbReference type="RefSeq" id="XP_030921488.1">
    <property type="nucleotide sequence ID" value="XM_031065628.1"/>
</dbReference>
<dbReference type="OrthoDB" id="5946974at2759"/>